<dbReference type="SUPFAM" id="SSF159006">
    <property type="entry name" value="YopX-like"/>
    <property type="match status" value="1"/>
</dbReference>
<dbReference type="Gene3D" id="2.30.30.290">
    <property type="entry name" value="YopX-like domains"/>
    <property type="match status" value="1"/>
</dbReference>
<accession>A0A8S5VII3</accession>
<dbReference type="EMBL" id="BK016273">
    <property type="protein sequence ID" value="DAG06516.1"/>
    <property type="molecule type" value="Genomic_DNA"/>
</dbReference>
<proteinExistence type="predicted"/>
<reference evidence="1" key="1">
    <citation type="journal article" date="2021" name="Proc. Natl. Acad. Sci. U.S.A.">
        <title>A Catalog of Tens of Thousands of Viruses from Human Metagenomes Reveals Hidden Associations with Chronic Diseases.</title>
        <authorList>
            <person name="Tisza M.J."/>
            <person name="Buck C.B."/>
        </authorList>
    </citation>
    <scope>NUCLEOTIDE SEQUENCE</scope>
    <source>
        <strain evidence="1">CtsYb1</strain>
    </source>
</reference>
<evidence type="ECO:0000313" key="1">
    <source>
        <dbReference type="EMBL" id="DAG06516.1"/>
    </source>
</evidence>
<sequence length="139" mass="16193">MKPLVYKGLRKNLNRSEWVSSDEIKQSYSQIRLLSVENDTYAWVPIEDGTLCRGSEAKDNTGQRIYEKDHIEFDCKSIQDKPMVGEVYYSVDKYQWRCKAINQQDTPQHDAVLDFDLAFVLNNGKVKVIGNRLEGYEHE</sequence>
<organism evidence="1">
    <name type="scientific">Siphoviridae sp. ctsYb1</name>
    <dbReference type="NCBI Taxonomy" id="2825696"/>
    <lineage>
        <taxon>Viruses</taxon>
        <taxon>Duplodnaviria</taxon>
        <taxon>Heunggongvirae</taxon>
        <taxon>Uroviricota</taxon>
        <taxon>Caudoviricetes</taxon>
    </lineage>
</organism>
<name>A0A8S5VII3_9CAUD</name>
<dbReference type="InterPro" id="IPR023385">
    <property type="entry name" value="YopX-like_C"/>
</dbReference>
<protein>
    <submittedName>
        <fullName evidence="1">YopX protein</fullName>
    </submittedName>
</protein>